<dbReference type="Pfam" id="PF14310">
    <property type="entry name" value="Fn3-like"/>
    <property type="match status" value="1"/>
</dbReference>
<keyword evidence="12" id="KW-1185">Reference proteome</keyword>
<dbReference type="PANTHER" id="PTHR42715:SF13">
    <property type="entry name" value="BETA-GLUCOSIDASE K-RELATED"/>
    <property type="match status" value="1"/>
</dbReference>
<name>A0AAJ0F1L8_9PEZI</name>
<evidence type="ECO:0000256" key="1">
    <source>
        <dbReference type="ARBA" id="ARBA00000448"/>
    </source>
</evidence>
<dbReference type="Proteomes" id="UP001224890">
    <property type="component" value="Unassembled WGS sequence"/>
</dbReference>
<dbReference type="SMART" id="SM01217">
    <property type="entry name" value="Fn3_like"/>
    <property type="match status" value="1"/>
</dbReference>
<sequence>MVSQDFEPISPNMQPPPRKLVNIDQIIENATLAEKVSLLAGSDFWHSTPLPQHNVPAIKCTDGPNGVRGSRFFNPVPALCIPCGSGLGATWNPELIEQAGQLLSKECDAKGAHVWLGPTVNIIRSPLNGRGFESFSEDPHLSGMLAAAIIRGVQSRGTLAALKHFVANDQETEKMSLDVRMSDRALREVYLLPFQIALRDSNPRVVMSSYNKIGGLHVSENPMILQDILRKEWGFDGLIMSDWCAIYCSIESVFTFCYYGANAYRYGTYSCEAALNAGVDIEMPGPSRYREKEALAAVFSGKVHQHTIDDRARKVLQFVNDAASARVEKEETMRDVPEDRTLNRRLAGESIVLLKNSANLLPLSPEDCSEVAVIGPNAELAAACGGGSASLRPYYTSSVLKGIRDSLPPTTKIRHEPGVYGHILLPPFTEESVCDDEGRGGVTIELFNEPHTTKERTPFDRVTIPDTTYQLMDYEHPKKGDTFFMSMRAQFVPEHSGTYEFGLATYGIGDLFINDELVIDNSTGQTPGGMFFGKGSAEKRTTYEMTAGERYFLRVEAGSAATSKVKGGSLLAIPGGACRLGGCRKIDPKEGIQRAVELAKRSKYTFVVAGLNADLEKEGKDRDTMNMPPQVDNLIAAVLAAQPNTIVITQAGNPIDMSWRHNASTILHSWYGGNEAGNAVADVVFGRINPSGKLPMTFPDRLEDNPAYLGFGSDNGTVYYSEEIFVGYRWYEARKMEVAFPFGHGLSYTTFRITEMQVLPSRVHFSIENTGRMAGAEVVRLYISYSTVIPKSRFARPVRSLVGFEKVFLEPGERKNVSIPIDRYSTAVWDEKRNSWCCEKGRYTASVVGGSAALNGSFELEKDMFWSGL</sequence>
<organism evidence="11 12">
    <name type="scientific">Colletotrichum godetiae</name>
    <dbReference type="NCBI Taxonomy" id="1209918"/>
    <lineage>
        <taxon>Eukaryota</taxon>
        <taxon>Fungi</taxon>
        <taxon>Dikarya</taxon>
        <taxon>Ascomycota</taxon>
        <taxon>Pezizomycotina</taxon>
        <taxon>Sordariomycetes</taxon>
        <taxon>Hypocreomycetidae</taxon>
        <taxon>Glomerellales</taxon>
        <taxon>Glomerellaceae</taxon>
        <taxon>Colletotrichum</taxon>
        <taxon>Colletotrichum acutatum species complex</taxon>
    </lineage>
</organism>
<evidence type="ECO:0000313" key="12">
    <source>
        <dbReference type="Proteomes" id="UP001224890"/>
    </source>
</evidence>
<dbReference type="PROSITE" id="PS51820">
    <property type="entry name" value="PA14"/>
    <property type="match status" value="1"/>
</dbReference>
<dbReference type="Gene3D" id="2.60.40.10">
    <property type="entry name" value="Immunoglobulins"/>
    <property type="match status" value="1"/>
</dbReference>
<keyword evidence="8" id="KW-0326">Glycosidase</keyword>
<dbReference type="InterPro" id="IPR013783">
    <property type="entry name" value="Ig-like_fold"/>
</dbReference>
<gene>
    <name evidence="11" type="ORF">BDP55DRAFT_628966</name>
</gene>
<evidence type="ECO:0000313" key="11">
    <source>
        <dbReference type="EMBL" id="KAK1689668.1"/>
    </source>
</evidence>
<dbReference type="RefSeq" id="XP_060433363.1">
    <property type="nucleotide sequence ID" value="XM_060571962.1"/>
</dbReference>
<dbReference type="InterPro" id="IPR026891">
    <property type="entry name" value="Fn3-like"/>
</dbReference>
<dbReference type="EC" id="3.2.1.21" evidence="4"/>
<dbReference type="InterPro" id="IPR011658">
    <property type="entry name" value="PA14_dom"/>
</dbReference>
<dbReference type="InterPro" id="IPR037524">
    <property type="entry name" value="PA14/GLEYA"/>
</dbReference>
<dbReference type="GO" id="GO:0009251">
    <property type="term" value="P:glucan catabolic process"/>
    <property type="evidence" value="ECO:0007669"/>
    <property type="project" value="TreeGrafter"/>
</dbReference>
<evidence type="ECO:0000256" key="8">
    <source>
        <dbReference type="ARBA" id="ARBA00023295"/>
    </source>
</evidence>
<comment type="pathway">
    <text evidence="2">Glycan metabolism; cellulose degradation.</text>
</comment>
<proteinExistence type="inferred from homology"/>
<evidence type="ECO:0000256" key="5">
    <source>
        <dbReference type="ARBA" id="ARBA00022801"/>
    </source>
</evidence>
<keyword evidence="5 11" id="KW-0378">Hydrolase</keyword>
<dbReference type="Pfam" id="PF00933">
    <property type="entry name" value="Glyco_hydro_3"/>
    <property type="match status" value="1"/>
</dbReference>
<dbReference type="InterPro" id="IPR017853">
    <property type="entry name" value="GH"/>
</dbReference>
<comment type="catalytic activity">
    <reaction evidence="1">
        <text>Hydrolysis of terminal, non-reducing beta-D-glucosyl residues with release of beta-D-glucose.</text>
        <dbReference type="EC" id="3.2.1.21"/>
    </reaction>
</comment>
<dbReference type="Gene3D" id="3.40.50.1700">
    <property type="entry name" value="Glycoside hydrolase family 3 C-terminal domain"/>
    <property type="match status" value="1"/>
</dbReference>
<dbReference type="Gene3D" id="3.20.20.300">
    <property type="entry name" value="Glycoside hydrolase, family 3, N-terminal domain"/>
    <property type="match status" value="1"/>
</dbReference>
<feature type="domain" description="PA14" evidence="10">
    <location>
        <begin position="437"/>
        <end position="596"/>
    </location>
</feature>
<evidence type="ECO:0000256" key="6">
    <source>
        <dbReference type="ARBA" id="ARBA00023180"/>
    </source>
</evidence>
<dbReference type="InterPro" id="IPR036962">
    <property type="entry name" value="Glyco_hydro_3_N_sf"/>
</dbReference>
<dbReference type="InterPro" id="IPR050288">
    <property type="entry name" value="Cellulose_deg_GH3"/>
</dbReference>
<dbReference type="Gene3D" id="2.60.120.260">
    <property type="entry name" value="Galactose-binding domain-like"/>
    <property type="match status" value="1"/>
</dbReference>
<evidence type="ECO:0000256" key="9">
    <source>
        <dbReference type="ARBA" id="ARBA00023326"/>
    </source>
</evidence>
<dbReference type="SUPFAM" id="SSF51445">
    <property type="entry name" value="(Trans)glycosidases"/>
    <property type="match status" value="1"/>
</dbReference>
<reference evidence="11" key="1">
    <citation type="submission" date="2021-06" db="EMBL/GenBank/DDBJ databases">
        <title>Comparative genomics, transcriptomics and evolutionary studies reveal genomic signatures of adaptation to plant cell wall in hemibiotrophic fungi.</title>
        <authorList>
            <consortium name="DOE Joint Genome Institute"/>
            <person name="Baroncelli R."/>
            <person name="Diaz J.F."/>
            <person name="Benocci T."/>
            <person name="Peng M."/>
            <person name="Battaglia E."/>
            <person name="Haridas S."/>
            <person name="Andreopoulos W."/>
            <person name="Labutti K."/>
            <person name="Pangilinan J."/>
            <person name="Floch G.L."/>
            <person name="Makela M.R."/>
            <person name="Henrissat B."/>
            <person name="Grigoriev I.V."/>
            <person name="Crouch J.A."/>
            <person name="De Vries R.P."/>
            <person name="Sukno S.A."/>
            <person name="Thon M.R."/>
        </authorList>
    </citation>
    <scope>NUCLEOTIDE SEQUENCE</scope>
    <source>
        <strain evidence="11">CBS 193.32</strain>
    </source>
</reference>
<dbReference type="InterPro" id="IPR001764">
    <property type="entry name" value="Glyco_hydro_3_N"/>
</dbReference>
<dbReference type="SMART" id="SM00758">
    <property type="entry name" value="PA14"/>
    <property type="match status" value="1"/>
</dbReference>
<dbReference type="SUPFAM" id="SSF52279">
    <property type="entry name" value="Beta-D-glucan exohydrolase, C-terminal domain"/>
    <property type="match status" value="1"/>
</dbReference>
<dbReference type="AlphaFoldDB" id="A0AAJ0F1L8"/>
<comment type="caution">
    <text evidence="11">The sequence shown here is derived from an EMBL/GenBank/DDBJ whole genome shotgun (WGS) entry which is preliminary data.</text>
</comment>
<evidence type="ECO:0000256" key="3">
    <source>
        <dbReference type="ARBA" id="ARBA00005336"/>
    </source>
</evidence>
<evidence type="ECO:0000256" key="7">
    <source>
        <dbReference type="ARBA" id="ARBA00023277"/>
    </source>
</evidence>
<keyword evidence="6" id="KW-0325">Glycoprotein</keyword>
<comment type="similarity">
    <text evidence="3">Belongs to the glycosyl hydrolase 3 family.</text>
</comment>
<dbReference type="Pfam" id="PF01915">
    <property type="entry name" value="Glyco_hydro_3_C"/>
    <property type="match status" value="1"/>
</dbReference>
<keyword evidence="9" id="KW-0624">Polysaccharide degradation</keyword>
<protein>
    <recommendedName>
        <fullName evidence="4">beta-glucosidase</fullName>
        <ecNumber evidence="4">3.2.1.21</ecNumber>
    </recommendedName>
</protein>
<dbReference type="PANTHER" id="PTHR42715">
    <property type="entry name" value="BETA-GLUCOSIDASE"/>
    <property type="match status" value="1"/>
</dbReference>
<dbReference type="EMBL" id="JAHMHR010000008">
    <property type="protein sequence ID" value="KAK1689668.1"/>
    <property type="molecule type" value="Genomic_DNA"/>
</dbReference>
<dbReference type="GeneID" id="85456488"/>
<evidence type="ECO:0000256" key="2">
    <source>
        <dbReference type="ARBA" id="ARBA00004987"/>
    </source>
</evidence>
<dbReference type="PRINTS" id="PR00133">
    <property type="entry name" value="GLHYDRLASE3"/>
</dbReference>
<dbReference type="InterPro" id="IPR036881">
    <property type="entry name" value="Glyco_hydro_3_C_sf"/>
</dbReference>
<dbReference type="GO" id="GO:0008422">
    <property type="term" value="F:beta-glucosidase activity"/>
    <property type="evidence" value="ECO:0007669"/>
    <property type="project" value="UniProtKB-EC"/>
</dbReference>
<evidence type="ECO:0000259" key="10">
    <source>
        <dbReference type="PROSITE" id="PS51820"/>
    </source>
</evidence>
<evidence type="ECO:0000256" key="4">
    <source>
        <dbReference type="ARBA" id="ARBA00012744"/>
    </source>
</evidence>
<keyword evidence="7" id="KW-0119">Carbohydrate metabolism</keyword>
<accession>A0AAJ0F1L8</accession>
<dbReference type="InterPro" id="IPR002772">
    <property type="entry name" value="Glyco_hydro_3_C"/>
</dbReference>
<dbReference type="Pfam" id="PF07691">
    <property type="entry name" value="PA14"/>
    <property type="match status" value="1"/>
</dbReference>